<evidence type="ECO:0000313" key="1">
    <source>
        <dbReference type="EMBL" id="MBW72585.1"/>
    </source>
</evidence>
<dbReference type="AlphaFoldDB" id="A0A2M4D4V1"/>
<dbReference type="EMBL" id="GGFL01008407">
    <property type="protein sequence ID" value="MBW72585.1"/>
    <property type="molecule type" value="Transcribed_RNA"/>
</dbReference>
<protein>
    <submittedName>
        <fullName evidence="1">Putative secreted protein</fullName>
    </submittedName>
</protein>
<proteinExistence type="predicted"/>
<organism evidence="1">
    <name type="scientific">Anopheles darlingi</name>
    <name type="common">Mosquito</name>
    <dbReference type="NCBI Taxonomy" id="43151"/>
    <lineage>
        <taxon>Eukaryota</taxon>
        <taxon>Metazoa</taxon>
        <taxon>Ecdysozoa</taxon>
        <taxon>Arthropoda</taxon>
        <taxon>Hexapoda</taxon>
        <taxon>Insecta</taxon>
        <taxon>Pterygota</taxon>
        <taxon>Neoptera</taxon>
        <taxon>Endopterygota</taxon>
        <taxon>Diptera</taxon>
        <taxon>Nematocera</taxon>
        <taxon>Culicoidea</taxon>
        <taxon>Culicidae</taxon>
        <taxon>Anophelinae</taxon>
        <taxon>Anopheles</taxon>
    </lineage>
</organism>
<name>A0A2M4D4V1_ANODA</name>
<reference evidence="1" key="1">
    <citation type="submission" date="2018-01" db="EMBL/GenBank/DDBJ databases">
        <title>An insight into the sialome of Amazonian anophelines.</title>
        <authorList>
            <person name="Ribeiro J.M."/>
            <person name="Scarpassa V."/>
            <person name="Calvo E."/>
        </authorList>
    </citation>
    <scope>NUCLEOTIDE SEQUENCE</scope>
</reference>
<sequence length="214" mass="25104">MFVLFSRVQLAHCFRQFVNILRIASTLASCPQRLLGDLFERIVETGKRRIIVRCHVQQNRLRIIQLLRTPRVRVKLDPMSLVSILFPVIKMLQYFCLFIGRDPIAHAPHTRFGIFRVNQCDHPARSFKCATVINAVLIEPTQETLYVTRPLFLERKVRLPHQRSIPKNPNILLVHLFLRLVLLWLQSFVFLQCSFAHHFNCSNHIGYVQIISKQ</sequence>
<accession>A0A2M4D4V1</accession>